<evidence type="ECO:0000256" key="7">
    <source>
        <dbReference type="HAMAP-Rule" id="MF_03166"/>
    </source>
</evidence>
<evidence type="ECO:0000256" key="3">
    <source>
        <dbReference type="ARBA" id="ARBA00022801"/>
    </source>
</evidence>
<evidence type="ECO:0000256" key="4">
    <source>
        <dbReference type="ARBA" id="ARBA00023128"/>
    </source>
</evidence>
<protein>
    <recommendedName>
        <fullName evidence="7 9">Uracil-DNA glycosylase</fullName>
        <shortName evidence="7">UDG</shortName>
        <ecNumber evidence="7 9">3.2.2.27</ecNumber>
    </recommendedName>
</protein>
<comment type="caution">
    <text evidence="11">The sequence shown here is derived from an EMBL/GenBank/DDBJ whole genome shotgun (WGS) entry which is preliminary data.</text>
</comment>
<dbReference type="InterPro" id="IPR036895">
    <property type="entry name" value="Uracil-DNA_glycosylase-like_sf"/>
</dbReference>
<dbReference type="InterPro" id="IPR005122">
    <property type="entry name" value="Uracil-DNA_glycosylase-like"/>
</dbReference>
<keyword evidence="5 7" id="KW-0234">DNA repair</keyword>
<dbReference type="SUPFAM" id="SSF52141">
    <property type="entry name" value="Uracil-DNA glycosylase-like"/>
    <property type="match status" value="1"/>
</dbReference>
<dbReference type="NCBIfam" id="NF003588">
    <property type="entry name" value="PRK05254.1-1"/>
    <property type="match status" value="1"/>
</dbReference>
<evidence type="ECO:0000256" key="5">
    <source>
        <dbReference type="ARBA" id="ARBA00023204"/>
    </source>
</evidence>
<dbReference type="GO" id="GO:0097510">
    <property type="term" value="P:base-excision repair, AP site formation via deaminated base removal"/>
    <property type="evidence" value="ECO:0007669"/>
    <property type="project" value="TreeGrafter"/>
</dbReference>
<dbReference type="EC" id="3.2.2.27" evidence="7 9"/>
<accession>A0A0W4ZMR5</accession>
<feature type="active site" description="Proton acceptor" evidence="7 8">
    <location>
        <position position="135"/>
    </location>
</feature>
<dbReference type="AlphaFoldDB" id="A0A0W4ZMR5"/>
<dbReference type="Proteomes" id="UP000054454">
    <property type="component" value="Unassembled WGS sequence"/>
</dbReference>
<dbReference type="Gene3D" id="3.40.470.10">
    <property type="entry name" value="Uracil-DNA glycosylase-like domain"/>
    <property type="match status" value="1"/>
</dbReference>
<organism evidence="11 12">
    <name type="scientific">Pneumocystis carinii (strain B80)</name>
    <name type="common">Rat pneumocystis pneumonia agent</name>
    <name type="synonym">Pneumocystis carinii f. sp. carinii</name>
    <dbReference type="NCBI Taxonomy" id="1408658"/>
    <lineage>
        <taxon>Eukaryota</taxon>
        <taxon>Fungi</taxon>
        <taxon>Dikarya</taxon>
        <taxon>Ascomycota</taxon>
        <taxon>Taphrinomycotina</taxon>
        <taxon>Pneumocystomycetes</taxon>
        <taxon>Pneumocystaceae</taxon>
        <taxon>Pneumocystis</taxon>
    </lineage>
</organism>
<evidence type="ECO:0000259" key="10">
    <source>
        <dbReference type="SMART" id="SM00986"/>
    </source>
</evidence>
<name>A0A0W4ZMR5_PNEC8</name>
<proteinExistence type="inferred from homology"/>
<dbReference type="NCBIfam" id="NF003589">
    <property type="entry name" value="PRK05254.1-2"/>
    <property type="match status" value="1"/>
</dbReference>
<evidence type="ECO:0000256" key="2">
    <source>
        <dbReference type="ARBA" id="ARBA00022763"/>
    </source>
</evidence>
<dbReference type="GeneID" id="28935675"/>
<dbReference type="VEuPathDB" id="FungiDB:T552_00877"/>
<keyword evidence="2 7" id="KW-0227">DNA damage</keyword>
<dbReference type="GO" id="GO:0004844">
    <property type="term" value="F:uracil DNA N-glycosylase activity"/>
    <property type="evidence" value="ECO:0007669"/>
    <property type="project" value="UniProtKB-UniRule"/>
</dbReference>
<keyword evidence="4 7" id="KW-0496">Mitochondrion</keyword>
<gene>
    <name evidence="7" type="primary">UNG1</name>
    <name evidence="11" type="ORF">T552_00877</name>
</gene>
<dbReference type="SMART" id="SM00986">
    <property type="entry name" value="UDG"/>
    <property type="match status" value="1"/>
</dbReference>
<evidence type="ECO:0000313" key="12">
    <source>
        <dbReference type="Proteomes" id="UP000054454"/>
    </source>
</evidence>
<dbReference type="GO" id="GO:0005739">
    <property type="term" value="C:mitochondrion"/>
    <property type="evidence" value="ECO:0007669"/>
    <property type="project" value="UniProtKB-SubCell"/>
</dbReference>
<keyword evidence="12" id="KW-1185">Reference proteome</keyword>
<dbReference type="Pfam" id="PF03167">
    <property type="entry name" value="UDG"/>
    <property type="match status" value="1"/>
</dbReference>
<evidence type="ECO:0000256" key="6">
    <source>
        <dbReference type="ARBA" id="ARBA00023242"/>
    </source>
</evidence>
<comment type="function">
    <text evidence="7 9">Excises uracil residues from the DNA which can arise as a result of misincorporation of dUMP residues by DNA polymerase or due to deamination of cytosine.</text>
</comment>
<keyword evidence="3 7" id="KW-0378">Hydrolase</keyword>
<dbReference type="NCBIfam" id="NF003592">
    <property type="entry name" value="PRK05254.1-5"/>
    <property type="match status" value="1"/>
</dbReference>
<dbReference type="PANTHER" id="PTHR11264">
    <property type="entry name" value="URACIL-DNA GLYCOSYLASE"/>
    <property type="match status" value="1"/>
</dbReference>
<comment type="similarity">
    <text evidence="1 7 9">Belongs to the uracil-DNA glycosylase (UDG) superfamily. UNG family.</text>
</comment>
<evidence type="ECO:0000256" key="8">
    <source>
        <dbReference type="PROSITE-ProRule" id="PRU10072"/>
    </source>
</evidence>
<dbReference type="PANTHER" id="PTHR11264:SF0">
    <property type="entry name" value="URACIL-DNA GLYCOSYLASE"/>
    <property type="match status" value="1"/>
</dbReference>
<keyword evidence="6 7" id="KW-0539">Nucleus</keyword>
<dbReference type="CDD" id="cd10027">
    <property type="entry name" value="UDG-F1-like"/>
    <property type="match status" value="1"/>
</dbReference>
<dbReference type="NCBIfam" id="TIGR00628">
    <property type="entry name" value="ung"/>
    <property type="match status" value="1"/>
</dbReference>
<dbReference type="PROSITE" id="PS00130">
    <property type="entry name" value="U_DNA_GLYCOSYLASE"/>
    <property type="match status" value="1"/>
</dbReference>
<dbReference type="EMBL" id="LFVZ01000004">
    <property type="protein sequence ID" value="KTW29668.1"/>
    <property type="molecule type" value="Genomic_DNA"/>
</dbReference>
<dbReference type="HAMAP" id="MF_00148">
    <property type="entry name" value="UDG"/>
    <property type="match status" value="1"/>
</dbReference>
<comment type="subcellular location">
    <subcellularLocation>
        <location evidence="7">Mitochondrion</location>
    </subcellularLocation>
    <subcellularLocation>
        <location evidence="7">Nucleus</location>
    </subcellularLocation>
</comment>
<dbReference type="RefSeq" id="XP_018226655.1">
    <property type="nucleotide sequence ID" value="XM_018369473.1"/>
</dbReference>
<evidence type="ECO:0000256" key="1">
    <source>
        <dbReference type="ARBA" id="ARBA00008184"/>
    </source>
</evidence>
<dbReference type="GO" id="GO:0005634">
    <property type="term" value="C:nucleus"/>
    <property type="evidence" value="ECO:0007669"/>
    <property type="project" value="UniProtKB-SubCell"/>
</dbReference>
<comment type="catalytic activity">
    <reaction evidence="7 9">
        <text>Hydrolyzes single-stranded DNA or mismatched double-stranded DNA and polynucleotides, releasing free uracil.</text>
        <dbReference type="EC" id="3.2.2.27"/>
    </reaction>
</comment>
<feature type="domain" description="Uracil-DNA glycosylase-like" evidence="10">
    <location>
        <begin position="120"/>
        <end position="282"/>
    </location>
</feature>
<evidence type="ECO:0000256" key="9">
    <source>
        <dbReference type="RuleBase" id="RU003780"/>
    </source>
</evidence>
<dbReference type="FunFam" id="3.40.470.10:FF:000007">
    <property type="entry name" value="Uracil-DNA glycosylase"/>
    <property type="match status" value="1"/>
</dbReference>
<reference evidence="12" key="1">
    <citation type="journal article" date="2016" name="Nat. Commun.">
        <title>Genome analysis of three Pneumocystis species reveals adaptation mechanisms to life exclusively in mammalian hosts.</title>
        <authorList>
            <person name="Ma L."/>
            <person name="Chen Z."/>
            <person name="Huang D.W."/>
            <person name="Kutty G."/>
            <person name="Ishihara M."/>
            <person name="Wang H."/>
            <person name="Abouelleil A."/>
            <person name="Bishop L."/>
            <person name="Davey E."/>
            <person name="Deng R."/>
            <person name="Deng X."/>
            <person name="Fan L."/>
            <person name="Fantoni G."/>
            <person name="Fitzgerald M."/>
            <person name="Gogineni E."/>
            <person name="Goldberg J.M."/>
            <person name="Handley G."/>
            <person name="Hu X."/>
            <person name="Huber C."/>
            <person name="Jiao X."/>
            <person name="Jones K."/>
            <person name="Levin J.Z."/>
            <person name="Liu Y."/>
            <person name="Macdonald P."/>
            <person name="Melnikov A."/>
            <person name="Raley C."/>
            <person name="Sassi M."/>
            <person name="Sherman B.T."/>
            <person name="Song X."/>
            <person name="Sykes S."/>
            <person name="Tran B."/>
            <person name="Walsh L."/>
            <person name="Xia Y."/>
            <person name="Yang J."/>
            <person name="Young S."/>
            <person name="Zeng Q."/>
            <person name="Zheng X."/>
            <person name="Stephens R."/>
            <person name="Nusbaum C."/>
            <person name="Birren B.W."/>
            <person name="Azadi P."/>
            <person name="Lempicki R.A."/>
            <person name="Cuomo C.A."/>
            <person name="Kovacs J.A."/>
        </authorList>
    </citation>
    <scope>NUCLEOTIDE SEQUENCE [LARGE SCALE GENOMIC DNA]</scope>
    <source>
        <strain evidence="12">B80</strain>
    </source>
</reference>
<sequence length="374" mass="42756">MSLKKRKKDKNLDLEERNIEKRAKEISMKSFFGVKNGHCKTIESKFNKEAWVNGLKENERELLKVEIEFLEESWLKVLKDELTKPYFLKGRKWSLKNFLNTEKKSHKIFPPDKDIYSWSYYTPLNMVKVVILGQDPYHNYNQAHGLCFSVRPPTLPPPSLKNIFIALQNDYPSFKIPKTGLLTPWAKQGVLLLNSSLTVRAHQAGSHAQKGWEEFTSKVIQVVQKHRTKGVVFLAWGSPATKRVENVDKNIHLILKSVHPSPLSASRGFFNCGHFKKTNEWLSQKYGEDAIINWNCLDTNETIDFSKTNAIVSESCTKPETASLKIPSHFKNEEINQATDIISLSQEELIAMESSITLEELDGSISSSSESNKE</sequence>
<dbReference type="InterPro" id="IPR002043">
    <property type="entry name" value="UDG_fam1"/>
</dbReference>
<dbReference type="OrthoDB" id="10031947at2759"/>
<dbReference type="SMART" id="SM00987">
    <property type="entry name" value="UreE_C"/>
    <property type="match status" value="1"/>
</dbReference>
<evidence type="ECO:0000313" key="11">
    <source>
        <dbReference type="EMBL" id="KTW29668.1"/>
    </source>
</evidence>
<dbReference type="InterPro" id="IPR018085">
    <property type="entry name" value="Ura-DNA_Glyclase_AS"/>
</dbReference>